<dbReference type="Proteomes" id="UP001295423">
    <property type="component" value="Unassembled WGS sequence"/>
</dbReference>
<feature type="transmembrane region" description="Helical" evidence="8">
    <location>
        <begin position="286"/>
        <end position="306"/>
    </location>
</feature>
<proteinExistence type="inferred from homology"/>
<dbReference type="InterPro" id="IPR000374">
    <property type="entry name" value="PC_trans"/>
</dbReference>
<evidence type="ECO:0000256" key="5">
    <source>
        <dbReference type="ARBA" id="ARBA00022989"/>
    </source>
</evidence>
<feature type="transmembrane region" description="Helical" evidence="8">
    <location>
        <begin position="421"/>
        <end position="443"/>
    </location>
</feature>
<comment type="subcellular location">
    <subcellularLocation>
        <location evidence="1">Membrane</location>
        <topology evidence="1">Multi-pass membrane protein</topology>
    </subcellularLocation>
</comment>
<evidence type="ECO:0000313" key="10">
    <source>
        <dbReference type="Proteomes" id="UP001295423"/>
    </source>
</evidence>
<dbReference type="GO" id="GO:0004605">
    <property type="term" value="F:phosphatidate cytidylyltransferase activity"/>
    <property type="evidence" value="ECO:0007669"/>
    <property type="project" value="UniProtKB-EC"/>
</dbReference>
<dbReference type="PROSITE" id="PS01315">
    <property type="entry name" value="CDS"/>
    <property type="match status" value="1"/>
</dbReference>
<evidence type="ECO:0000256" key="7">
    <source>
        <dbReference type="RuleBase" id="RU003938"/>
    </source>
</evidence>
<keyword evidence="3 7" id="KW-0808">Transferase</keyword>
<dbReference type="AlphaFoldDB" id="A0AAD2FET7"/>
<accession>A0AAD2FET7</accession>
<organism evidence="9 10">
    <name type="scientific">Cylindrotheca closterium</name>
    <dbReference type="NCBI Taxonomy" id="2856"/>
    <lineage>
        <taxon>Eukaryota</taxon>
        <taxon>Sar</taxon>
        <taxon>Stramenopiles</taxon>
        <taxon>Ochrophyta</taxon>
        <taxon>Bacillariophyta</taxon>
        <taxon>Bacillariophyceae</taxon>
        <taxon>Bacillariophycidae</taxon>
        <taxon>Bacillariales</taxon>
        <taxon>Bacillariaceae</taxon>
        <taxon>Cylindrotheca</taxon>
    </lineage>
</organism>
<evidence type="ECO:0000256" key="2">
    <source>
        <dbReference type="ARBA" id="ARBA00010185"/>
    </source>
</evidence>
<dbReference type="EC" id="2.7.7.41" evidence="7"/>
<keyword evidence="4 7" id="KW-0812">Transmembrane</keyword>
<dbReference type="EMBL" id="CAKOGP040000001">
    <property type="protein sequence ID" value="CAJ1890091.1"/>
    <property type="molecule type" value="Genomic_DNA"/>
</dbReference>
<comment type="caution">
    <text evidence="9">The sequence shown here is derived from an EMBL/GenBank/DDBJ whole genome shotgun (WGS) entry which is preliminary data.</text>
</comment>
<name>A0AAD2FET7_9STRA</name>
<keyword evidence="10" id="KW-1185">Reference proteome</keyword>
<dbReference type="PANTHER" id="PTHR43535">
    <property type="entry name" value="PHOSPHATIDATE CYTIDYLYLTRANSFERASE"/>
    <property type="match status" value="1"/>
</dbReference>
<keyword evidence="6 8" id="KW-0472">Membrane</keyword>
<gene>
    <name evidence="9" type="ORF">CYCCA115_LOCUS42</name>
</gene>
<feature type="transmembrane region" description="Helical" evidence="8">
    <location>
        <begin position="397"/>
        <end position="415"/>
    </location>
</feature>
<comment type="similarity">
    <text evidence="2 7">Belongs to the CDS family.</text>
</comment>
<dbReference type="Pfam" id="PF01148">
    <property type="entry name" value="CTP_transf_1"/>
    <property type="match status" value="1"/>
</dbReference>
<keyword evidence="7" id="KW-0548">Nucleotidyltransferase</keyword>
<reference evidence="9" key="1">
    <citation type="submission" date="2023-08" db="EMBL/GenBank/DDBJ databases">
        <authorList>
            <person name="Audoor S."/>
            <person name="Bilcke G."/>
        </authorList>
    </citation>
    <scope>NUCLEOTIDE SEQUENCE</scope>
</reference>
<sequence>MTEGFQATIQNNGFHKAPIHYYNFIGSEIPSITSNPRFSTRQWASVDENDMAPSSSIEPEPEKKRNTPFYKLPKAACRVYASYVKRLWAETDVAARERVADDKVRGSIRNMQNILLHAKEYAEFDDATYESQNKLLVACEEMLEALPKRETAKEKKQADKEVTTELSIANGETSEAVVPEKKKGQRSILFGALMGLTVALWVFSGSYIFTGVFCSMTILGQLEYYRMVMNTGVYPARRISVIGASSMFLTALFAPDLHQVCLPMFGLWAMVWFLTRRRQFSTIPEIATTFTGMFYLGYVPSFWVRIRLLGATMEPTRIYKLMAPVRAFLNKKFDILIPKSWIHGPITSGSVFIFWSWLSLAFSDVGAYFVGRKFGKTKLGEISPAAGATSPNKSVEGVIGGCVVSAMLSVIGAWVQKWPYFVLTGAIHGAILGLLGLIGDLTASMLKRDAGLKDFGDLIPEHGGILDRVDSFVWTAPYSWLVCQHIIPFLKTTV</sequence>
<keyword evidence="5 8" id="KW-1133">Transmembrane helix</keyword>
<evidence type="ECO:0000256" key="3">
    <source>
        <dbReference type="ARBA" id="ARBA00022679"/>
    </source>
</evidence>
<evidence type="ECO:0000256" key="6">
    <source>
        <dbReference type="ARBA" id="ARBA00023136"/>
    </source>
</evidence>
<evidence type="ECO:0000313" key="9">
    <source>
        <dbReference type="EMBL" id="CAJ1890091.1"/>
    </source>
</evidence>
<dbReference type="GO" id="GO:0005886">
    <property type="term" value="C:plasma membrane"/>
    <property type="evidence" value="ECO:0007669"/>
    <property type="project" value="TreeGrafter"/>
</dbReference>
<feature type="transmembrane region" description="Helical" evidence="8">
    <location>
        <begin position="188"/>
        <end position="219"/>
    </location>
</feature>
<evidence type="ECO:0000256" key="1">
    <source>
        <dbReference type="ARBA" id="ARBA00004141"/>
    </source>
</evidence>
<evidence type="ECO:0000256" key="8">
    <source>
        <dbReference type="SAM" id="Phobius"/>
    </source>
</evidence>
<comment type="pathway">
    <text evidence="7">Phospholipid metabolism; CDP-diacylglycerol biosynthesis; CDP-diacylglycerol from sn-glycerol 3-phosphate: step 3/3.</text>
</comment>
<evidence type="ECO:0000256" key="4">
    <source>
        <dbReference type="ARBA" id="ARBA00022692"/>
    </source>
</evidence>
<comment type="catalytic activity">
    <reaction evidence="7">
        <text>a 1,2-diacyl-sn-glycero-3-phosphate + CTP + H(+) = a CDP-1,2-diacyl-sn-glycerol + diphosphate</text>
        <dbReference type="Rhea" id="RHEA:16229"/>
        <dbReference type="ChEBI" id="CHEBI:15378"/>
        <dbReference type="ChEBI" id="CHEBI:33019"/>
        <dbReference type="ChEBI" id="CHEBI:37563"/>
        <dbReference type="ChEBI" id="CHEBI:58332"/>
        <dbReference type="ChEBI" id="CHEBI:58608"/>
        <dbReference type="EC" id="2.7.7.41"/>
    </reaction>
</comment>
<dbReference type="PANTHER" id="PTHR43535:SF1">
    <property type="entry name" value="PHOSPHATIDATE CYTIDYLYLTRANSFERASE"/>
    <property type="match status" value="1"/>
</dbReference>
<protein>
    <recommendedName>
        <fullName evidence="7">Phosphatidate cytidylyltransferase</fullName>
        <ecNumber evidence="7">2.7.7.41</ecNumber>
    </recommendedName>
</protein>